<name>A0A166GW15_9AGAM</name>
<dbReference type="Proteomes" id="UP000076532">
    <property type="component" value="Unassembled WGS sequence"/>
</dbReference>
<dbReference type="EMBL" id="KV417574">
    <property type="protein sequence ID" value="KZP18223.1"/>
    <property type="molecule type" value="Genomic_DNA"/>
</dbReference>
<dbReference type="AlphaFoldDB" id="A0A166GW15"/>
<proteinExistence type="predicted"/>
<keyword evidence="2" id="KW-1185">Reference proteome</keyword>
<evidence type="ECO:0000313" key="2">
    <source>
        <dbReference type="Proteomes" id="UP000076532"/>
    </source>
</evidence>
<reference evidence="1 2" key="1">
    <citation type="journal article" date="2016" name="Mol. Biol. Evol.">
        <title>Comparative Genomics of Early-Diverging Mushroom-Forming Fungi Provides Insights into the Origins of Lignocellulose Decay Capabilities.</title>
        <authorList>
            <person name="Nagy L.G."/>
            <person name="Riley R."/>
            <person name="Tritt A."/>
            <person name="Adam C."/>
            <person name="Daum C."/>
            <person name="Floudas D."/>
            <person name="Sun H."/>
            <person name="Yadav J.S."/>
            <person name="Pangilinan J."/>
            <person name="Larsson K.H."/>
            <person name="Matsuura K."/>
            <person name="Barry K."/>
            <person name="Labutti K."/>
            <person name="Kuo R."/>
            <person name="Ohm R.A."/>
            <person name="Bhattacharya S.S."/>
            <person name="Shirouzu T."/>
            <person name="Yoshinaga Y."/>
            <person name="Martin F.M."/>
            <person name="Grigoriev I.V."/>
            <person name="Hibbett D.S."/>
        </authorList>
    </citation>
    <scope>NUCLEOTIDE SEQUENCE [LARGE SCALE GENOMIC DNA]</scope>
    <source>
        <strain evidence="1 2">CBS 109695</strain>
    </source>
</reference>
<sequence>MSLNSTFRVVPVSIYWDDLRAIYLLFAVVVPPASPPTPKAAHAHPHPSALDWLVRVPQYTHWLPKPASPTHKSMPHSHYLCAPRNTVTCSRPRLLALVLGPCCDTRACSRPHPFAPYSHSQPSATVLVAVALTSLALAAGTHRHTQFGPPELAAICPSQLPSPALAAAILPSQPPSCPRSRHPALAAAILPSQPPSCPRSRHPALAAAILPSQPPSCPRSRHPALAAAILPLQPPSCPRSRHPALAAAPYPPAVTNTRRSHRPHLLGLPPTSPALTAIHALRCPRSWPPLIERPRCSFCMHRLHPSAPQLPASIRGCPSTQACSRSQ</sequence>
<accession>A0A166GW15</accession>
<evidence type="ECO:0000313" key="1">
    <source>
        <dbReference type="EMBL" id="KZP18223.1"/>
    </source>
</evidence>
<gene>
    <name evidence="1" type="ORF">FIBSPDRAFT_956402</name>
</gene>
<protein>
    <submittedName>
        <fullName evidence="1">Uncharacterized protein</fullName>
    </submittedName>
</protein>
<organism evidence="1 2">
    <name type="scientific">Athelia psychrophila</name>
    <dbReference type="NCBI Taxonomy" id="1759441"/>
    <lineage>
        <taxon>Eukaryota</taxon>
        <taxon>Fungi</taxon>
        <taxon>Dikarya</taxon>
        <taxon>Basidiomycota</taxon>
        <taxon>Agaricomycotina</taxon>
        <taxon>Agaricomycetes</taxon>
        <taxon>Agaricomycetidae</taxon>
        <taxon>Atheliales</taxon>
        <taxon>Atheliaceae</taxon>
        <taxon>Athelia</taxon>
    </lineage>
</organism>